<organism evidence="2 3">
    <name type="scientific">Corallincola platygyrae</name>
    <dbReference type="NCBI Taxonomy" id="1193278"/>
    <lineage>
        <taxon>Bacteria</taxon>
        <taxon>Pseudomonadati</taxon>
        <taxon>Pseudomonadota</taxon>
        <taxon>Gammaproteobacteria</taxon>
        <taxon>Alteromonadales</taxon>
        <taxon>Psychromonadaceae</taxon>
        <taxon>Corallincola</taxon>
    </lineage>
</organism>
<sequence length="218" mass="23963">MLKTEALKAGAQPEQKPEKNSKAVFQLGVSRREFLRSTTAVGLLAGLLATKPALAAVDGKAPDPFAKRDAEPAFKPDEKAVLSAVQMQLFPDDGDGPSAKDLHALDYLIWAVDDPPNLEEGDKAFIRRGIGWLQDLSNSKHGKGFVGLSTTQQSELMKQISQSQAGENWLSLLLYYLMEALTLDPVYGGNPDGIGWQWLKHQPGYPRPTKDTTYHQYV</sequence>
<reference evidence="3" key="1">
    <citation type="journal article" date="2019" name="Int. J. Syst. Evol. Microbiol.">
        <title>The Global Catalogue of Microorganisms (GCM) 10K type strain sequencing project: providing services to taxonomists for standard genome sequencing and annotation.</title>
        <authorList>
            <consortium name="The Broad Institute Genomics Platform"/>
            <consortium name="The Broad Institute Genome Sequencing Center for Infectious Disease"/>
            <person name="Wu L."/>
            <person name="Ma J."/>
        </authorList>
    </citation>
    <scope>NUCLEOTIDE SEQUENCE [LARGE SCALE GENOMIC DNA]</scope>
    <source>
        <strain evidence="3">CGMCC 1.10992</strain>
    </source>
</reference>
<dbReference type="Pfam" id="PF13618">
    <property type="entry name" value="Gluconate_2-dh3"/>
    <property type="match status" value="1"/>
</dbReference>
<evidence type="ECO:0000313" key="3">
    <source>
        <dbReference type="Proteomes" id="UP001597380"/>
    </source>
</evidence>
<proteinExistence type="predicted"/>
<comment type="caution">
    <text evidence="2">The sequence shown here is derived from an EMBL/GenBank/DDBJ whole genome shotgun (WGS) entry which is preliminary data.</text>
</comment>
<dbReference type="InterPro" id="IPR006311">
    <property type="entry name" value="TAT_signal"/>
</dbReference>
<gene>
    <name evidence="2" type="ORF">ACFSJ3_00995</name>
</gene>
<dbReference type="Proteomes" id="UP001597380">
    <property type="component" value="Unassembled WGS sequence"/>
</dbReference>
<feature type="region of interest" description="Disordered" evidence="1">
    <location>
        <begin position="1"/>
        <end position="21"/>
    </location>
</feature>
<evidence type="ECO:0000256" key="1">
    <source>
        <dbReference type="SAM" id="MobiDB-lite"/>
    </source>
</evidence>
<dbReference type="EMBL" id="JBHUHT010000004">
    <property type="protein sequence ID" value="MFD2094547.1"/>
    <property type="molecule type" value="Genomic_DNA"/>
</dbReference>
<accession>A0ABW4XHK2</accession>
<evidence type="ECO:0000313" key="2">
    <source>
        <dbReference type="EMBL" id="MFD2094547.1"/>
    </source>
</evidence>
<dbReference type="GO" id="GO:0016491">
    <property type="term" value="F:oxidoreductase activity"/>
    <property type="evidence" value="ECO:0007669"/>
    <property type="project" value="UniProtKB-KW"/>
</dbReference>
<dbReference type="PROSITE" id="PS51318">
    <property type="entry name" value="TAT"/>
    <property type="match status" value="1"/>
</dbReference>
<keyword evidence="3" id="KW-1185">Reference proteome</keyword>
<dbReference type="EC" id="1.-.-.-" evidence="2"/>
<keyword evidence="2" id="KW-0560">Oxidoreductase</keyword>
<dbReference type="InterPro" id="IPR027056">
    <property type="entry name" value="Gluconate_2DH_su3"/>
</dbReference>
<protein>
    <submittedName>
        <fullName evidence="2">Gluconate 2-dehydrogenase subunit 3 family protein</fullName>
        <ecNumber evidence="2">1.-.-.-</ecNumber>
    </submittedName>
</protein>
<dbReference type="RefSeq" id="WP_345338710.1">
    <property type="nucleotide sequence ID" value="NZ_BAABLI010000007.1"/>
</dbReference>
<name>A0ABW4XHK2_9GAMM</name>